<evidence type="ECO:0000313" key="3">
    <source>
        <dbReference type="Proteomes" id="UP000011602"/>
    </source>
</evidence>
<sequence length="81" mass="8430">MSEGNSFIRRRSVLTAAGTVGVAALAGCTGSSSGPTVDVVENEYEDELELDDHEVENDEVLGTNAAVLEGTITNTGEETVE</sequence>
<keyword evidence="3" id="KW-1185">Reference proteome</keyword>
<reference evidence="2 3" key="1">
    <citation type="journal article" date="2014" name="PLoS Genet.">
        <title>Phylogenetically driven sequencing of extremely halophilic archaea reveals strategies for static and dynamic osmo-response.</title>
        <authorList>
            <person name="Becker E.A."/>
            <person name="Seitzer P.M."/>
            <person name="Tritt A."/>
            <person name="Larsen D."/>
            <person name="Krusor M."/>
            <person name="Yao A.I."/>
            <person name="Wu D."/>
            <person name="Madern D."/>
            <person name="Eisen J.A."/>
            <person name="Darling A.E."/>
            <person name="Facciotti M.T."/>
        </authorList>
    </citation>
    <scope>NUCLEOTIDE SEQUENCE [LARGE SCALE GENOMIC DNA]</scope>
    <source>
        <strain evidence="2 3">JCM 12255</strain>
    </source>
</reference>
<dbReference type="RefSeq" id="WP_007261266.1">
    <property type="nucleotide sequence ID" value="NZ_AOHZ01000094.1"/>
</dbReference>
<accession>L9WJS5</accession>
<evidence type="ECO:0000259" key="1">
    <source>
        <dbReference type="Pfam" id="PF26451"/>
    </source>
</evidence>
<proteinExistence type="predicted"/>
<dbReference type="STRING" id="1227499.C493_20060"/>
<comment type="caution">
    <text evidence="2">The sequence shown here is derived from an EMBL/GenBank/DDBJ whole genome shotgun (WGS) entry which is preliminary data.</text>
</comment>
<dbReference type="Proteomes" id="UP000011602">
    <property type="component" value="Unassembled WGS sequence"/>
</dbReference>
<dbReference type="InterPro" id="IPR058443">
    <property type="entry name" value="DUF8130"/>
</dbReference>
<name>L9WJS5_9EURY</name>
<feature type="domain" description="DUF8130" evidence="1">
    <location>
        <begin position="9"/>
        <end position="80"/>
    </location>
</feature>
<protein>
    <recommendedName>
        <fullName evidence="1">DUF8130 domain-containing protein</fullName>
    </recommendedName>
</protein>
<organism evidence="2 3">
    <name type="scientific">Natronolimnohabitans innermongolicus JCM 12255</name>
    <dbReference type="NCBI Taxonomy" id="1227499"/>
    <lineage>
        <taxon>Archaea</taxon>
        <taxon>Methanobacteriati</taxon>
        <taxon>Methanobacteriota</taxon>
        <taxon>Stenosarchaea group</taxon>
        <taxon>Halobacteria</taxon>
        <taxon>Halobacteriales</taxon>
        <taxon>Natrialbaceae</taxon>
        <taxon>Natronolimnohabitans</taxon>
    </lineage>
</organism>
<dbReference type="EMBL" id="AOHZ01000094">
    <property type="protein sequence ID" value="ELY49627.1"/>
    <property type="molecule type" value="Genomic_DNA"/>
</dbReference>
<evidence type="ECO:0000313" key="2">
    <source>
        <dbReference type="EMBL" id="ELY49627.1"/>
    </source>
</evidence>
<gene>
    <name evidence="2" type="ORF">C493_20060</name>
</gene>
<dbReference type="Pfam" id="PF26451">
    <property type="entry name" value="DUF8130"/>
    <property type="match status" value="1"/>
</dbReference>
<dbReference type="AlphaFoldDB" id="L9WJS5"/>